<name>A0ABM8M908_9GAMM</name>
<sequence length="85" mass="9959">MIDIYKHIVNYLDNLVEELNSSNKINTANFFENISSQIRVETPEYTIKELLVQLNHSASISQYANFTFKEDCLFDEVLKEVEKLL</sequence>
<evidence type="ECO:0000313" key="1">
    <source>
        <dbReference type="EMBL" id="CAB5505922.1"/>
    </source>
</evidence>
<organism evidence="1 2">
    <name type="scientific">Bathymodiolus thermophilus thioautotrophic gill symbiont</name>
    <dbReference type="NCBI Taxonomy" id="2360"/>
    <lineage>
        <taxon>Bacteria</taxon>
        <taxon>Pseudomonadati</taxon>
        <taxon>Pseudomonadota</taxon>
        <taxon>Gammaproteobacteria</taxon>
        <taxon>sulfur-oxidizing symbionts</taxon>
    </lineage>
</organism>
<evidence type="ECO:0000313" key="2">
    <source>
        <dbReference type="Proteomes" id="UP000626656"/>
    </source>
</evidence>
<comment type="caution">
    <text evidence="1">The sequence shown here is derived from an EMBL/GenBank/DDBJ whole genome shotgun (WGS) entry which is preliminary data.</text>
</comment>
<proteinExistence type="predicted"/>
<dbReference type="RefSeq" id="WP_202784419.1">
    <property type="nucleotide sequence ID" value="NZ_CAHJWF010000310.1"/>
</dbReference>
<dbReference type="EMBL" id="CAHJWF010000310">
    <property type="protein sequence ID" value="CAB5505922.1"/>
    <property type="molecule type" value="Genomic_DNA"/>
</dbReference>
<keyword evidence="2" id="KW-1185">Reference proteome</keyword>
<reference evidence="1 2" key="1">
    <citation type="submission" date="2020-05" db="EMBL/GenBank/DDBJ databases">
        <authorList>
            <person name="Petersen J."/>
            <person name="Sayavedra L."/>
        </authorList>
    </citation>
    <scope>NUCLEOTIDE SEQUENCE [LARGE SCALE GENOMIC DNA]</scope>
    <source>
        <strain evidence="1">B azoricus SOX ET2 1586I</strain>
    </source>
</reference>
<accession>A0ABM8M908</accession>
<dbReference type="Proteomes" id="UP000626656">
    <property type="component" value="Unassembled WGS sequence"/>
</dbReference>
<gene>
    <name evidence="1" type="ORF">AZO1586I_1534</name>
</gene>
<protein>
    <submittedName>
        <fullName evidence="1">Uncharacterized protein</fullName>
    </submittedName>
</protein>